<dbReference type="RefSeq" id="WP_209512595.1">
    <property type="nucleotide sequence ID" value="NZ_JAGGKS010000008.1"/>
</dbReference>
<proteinExistence type="predicted"/>
<accession>A0ABS4GGQ0</accession>
<sequence>MEEQFKDIQELKQKEKEMREESKKRCTELKEKINTIIIESNANYREVNSVLSRLTYVYRENGNDLLNATDIKKVIEVSRTTY</sequence>
<reference evidence="2 3" key="1">
    <citation type="submission" date="2021-03" db="EMBL/GenBank/DDBJ databases">
        <title>Genomic Encyclopedia of Type Strains, Phase IV (KMG-IV): sequencing the most valuable type-strain genomes for metagenomic binning, comparative biology and taxonomic classification.</title>
        <authorList>
            <person name="Goeker M."/>
        </authorList>
    </citation>
    <scope>NUCLEOTIDE SEQUENCE [LARGE SCALE GENOMIC DNA]</scope>
    <source>
        <strain evidence="2 3">DSM 24004</strain>
    </source>
</reference>
<evidence type="ECO:0000313" key="3">
    <source>
        <dbReference type="Proteomes" id="UP001519342"/>
    </source>
</evidence>
<comment type="caution">
    <text evidence="2">The sequence shown here is derived from an EMBL/GenBank/DDBJ whole genome shotgun (WGS) entry which is preliminary data.</text>
</comment>
<keyword evidence="1" id="KW-0175">Coiled coil</keyword>
<gene>
    <name evidence="2" type="ORF">J2Z76_002748</name>
</gene>
<protein>
    <submittedName>
        <fullName evidence="2">Uncharacterized protein</fullName>
    </submittedName>
</protein>
<evidence type="ECO:0000313" key="2">
    <source>
        <dbReference type="EMBL" id="MBP1926878.1"/>
    </source>
</evidence>
<dbReference type="Proteomes" id="UP001519342">
    <property type="component" value="Unassembled WGS sequence"/>
</dbReference>
<evidence type="ECO:0000256" key="1">
    <source>
        <dbReference type="SAM" id="Coils"/>
    </source>
</evidence>
<keyword evidence="3" id="KW-1185">Reference proteome</keyword>
<name>A0ABS4GGQ0_9FIRM</name>
<organism evidence="2 3">
    <name type="scientific">Sedimentibacter acidaminivorans</name>
    <dbReference type="NCBI Taxonomy" id="913099"/>
    <lineage>
        <taxon>Bacteria</taxon>
        <taxon>Bacillati</taxon>
        <taxon>Bacillota</taxon>
        <taxon>Tissierellia</taxon>
        <taxon>Sedimentibacter</taxon>
    </lineage>
</organism>
<feature type="coiled-coil region" evidence="1">
    <location>
        <begin position="1"/>
        <end position="39"/>
    </location>
</feature>
<dbReference type="EMBL" id="JAGGKS010000008">
    <property type="protein sequence ID" value="MBP1926878.1"/>
    <property type="molecule type" value="Genomic_DNA"/>
</dbReference>